<gene>
    <name evidence="1" type="ORF">MA16_Dca026315</name>
</gene>
<sequence length="179" mass="20154">MVASNFQPLLEAAASRLNTWGKRCISLEGRLILVKSTFFSLPLFLSTLSLVPLSILKEFDKMCRGFLWSKNNGKAGLHYVSWDLLCRPKIEGGRGLFSAILMVGSLRAKFAWNFFTKPNSLLNHILKAKYGGDVWSGTVKQSVLRLGRLLLWVLFFFKKLLDGRFPTEILSTGCMTLGF</sequence>
<protein>
    <submittedName>
        <fullName evidence="1">Ribonuclease H protein</fullName>
    </submittedName>
</protein>
<dbReference type="PANTHER" id="PTHR33116:SF78">
    <property type="entry name" value="OS12G0587133 PROTEIN"/>
    <property type="match status" value="1"/>
</dbReference>
<reference evidence="1 2" key="2">
    <citation type="journal article" date="2017" name="Nature">
        <title>The Apostasia genome and the evolution of orchids.</title>
        <authorList>
            <person name="Zhang G.Q."/>
            <person name="Liu K.W."/>
            <person name="Li Z."/>
            <person name="Lohaus R."/>
            <person name="Hsiao Y.Y."/>
            <person name="Niu S.C."/>
            <person name="Wang J.Y."/>
            <person name="Lin Y.C."/>
            <person name="Xu Q."/>
            <person name="Chen L.J."/>
            <person name="Yoshida K."/>
            <person name="Fujiwara S."/>
            <person name="Wang Z.W."/>
            <person name="Zhang Y.Q."/>
            <person name="Mitsuda N."/>
            <person name="Wang M."/>
            <person name="Liu G.H."/>
            <person name="Pecoraro L."/>
            <person name="Huang H.X."/>
            <person name="Xiao X.J."/>
            <person name="Lin M."/>
            <person name="Wu X.Y."/>
            <person name="Wu W.L."/>
            <person name="Chen Y.Y."/>
            <person name="Chang S.B."/>
            <person name="Sakamoto S."/>
            <person name="Ohme-Takagi M."/>
            <person name="Yagi M."/>
            <person name="Zeng S.J."/>
            <person name="Shen C.Y."/>
            <person name="Yeh C.M."/>
            <person name="Luo Y.B."/>
            <person name="Tsai W.C."/>
            <person name="Van de Peer Y."/>
            <person name="Liu Z.J."/>
        </authorList>
    </citation>
    <scope>NUCLEOTIDE SEQUENCE [LARGE SCALE GENOMIC DNA]</scope>
    <source>
        <tissue evidence="1">The whole plant</tissue>
    </source>
</reference>
<evidence type="ECO:0000313" key="2">
    <source>
        <dbReference type="Proteomes" id="UP000233837"/>
    </source>
</evidence>
<organism evidence="1 2">
    <name type="scientific">Dendrobium catenatum</name>
    <dbReference type="NCBI Taxonomy" id="906689"/>
    <lineage>
        <taxon>Eukaryota</taxon>
        <taxon>Viridiplantae</taxon>
        <taxon>Streptophyta</taxon>
        <taxon>Embryophyta</taxon>
        <taxon>Tracheophyta</taxon>
        <taxon>Spermatophyta</taxon>
        <taxon>Magnoliopsida</taxon>
        <taxon>Liliopsida</taxon>
        <taxon>Asparagales</taxon>
        <taxon>Orchidaceae</taxon>
        <taxon>Epidendroideae</taxon>
        <taxon>Malaxideae</taxon>
        <taxon>Dendrobiinae</taxon>
        <taxon>Dendrobium</taxon>
    </lineage>
</organism>
<dbReference type="EMBL" id="KZ503728">
    <property type="protein sequence ID" value="PKU61810.1"/>
    <property type="molecule type" value="Genomic_DNA"/>
</dbReference>
<dbReference type="Proteomes" id="UP000233837">
    <property type="component" value="Unassembled WGS sequence"/>
</dbReference>
<accession>A0A2I0VEI4</accession>
<dbReference type="PANTHER" id="PTHR33116">
    <property type="entry name" value="REVERSE TRANSCRIPTASE ZINC-BINDING DOMAIN-CONTAINING PROTEIN-RELATED-RELATED"/>
    <property type="match status" value="1"/>
</dbReference>
<name>A0A2I0VEI4_9ASPA</name>
<keyword evidence="2" id="KW-1185">Reference proteome</keyword>
<reference evidence="1 2" key="1">
    <citation type="journal article" date="2016" name="Sci. Rep.">
        <title>The Dendrobium catenatum Lindl. genome sequence provides insights into polysaccharide synthase, floral development and adaptive evolution.</title>
        <authorList>
            <person name="Zhang G.Q."/>
            <person name="Xu Q."/>
            <person name="Bian C."/>
            <person name="Tsai W.C."/>
            <person name="Yeh C.M."/>
            <person name="Liu K.W."/>
            <person name="Yoshida K."/>
            <person name="Zhang L.S."/>
            <person name="Chang S.B."/>
            <person name="Chen F."/>
            <person name="Shi Y."/>
            <person name="Su Y.Y."/>
            <person name="Zhang Y.Q."/>
            <person name="Chen L.J."/>
            <person name="Yin Y."/>
            <person name="Lin M."/>
            <person name="Huang H."/>
            <person name="Deng H."/>
            <person name="Wang Z.W."/>
            <person name="Zhu S.L."/>
            <person name="Zhao X."/>
            <person name="Deng C."/>
            <person name="Niu S.C."/>
            <person name="Huang J."/>
            <person name="Wang M."/>
            <person name="Liu G.H."/>
            <person name="Yang H.J."/>
            <person name="Xiao X.J."/>
            <person name="Hsiao Y.Y."/>
            <person name="Wu W.L."/>
            <person name="Chen Y.Y."/>
            <person name="Mitsuda N."/>
            <person name="Ohme-Takagi M."/>
            <person name="Luo Y.B."/>
            <person name="Van de Peer Y."/>
            <person name="Liu Z.J."/>
        </authorList>
    </citation>
    <scope>NUCLEOTIDE SEQUENCE [LARGE SCALE GENOMIC DNA]</scope>
    <source>
        <tissue evidence="1">The whole plant</tissue>
    </source>
</reference>
<evidence type="ECO:0000313" key="1">
    <source>
        <dbReference type="EMBL" id="PKU61810.1"/>
    </source>
</evidence>
<dbReference type="AlphaFoldDB" id="A0A2I0VEI4"/>
<proteinExistence type="predicted"/>